<dbReference type="Pfam" id="PF07715">
    <property type="entry name" value="Plug"/>
    <property type="match status" value="1"/>
</dbReference>
<organism evidence="4">
    <name type="scientific">uncultured bacterium 4C6</name>
    <dbReference type="NCBI Taxonomy" id="1701323"/>
    <lineage>
        <taxon>Bacteria</taxon>
        <taxon>environmental samples</taxon>
    </lineage>
</organism>
<dbReference type="InterPro" id="IPR039426">
    <property type="entry name" value="TonB-dep_rcpt-like"/>
</dbReference>
<evidence type="ECO:0000256" key="1">
    <source>
        <dbReference type="ARBA" id="ARBA00022729"/>
    </source>
</evidence>
<dbReference type="Gene3D" id="2.60.40.1120">
    <property type="entry name" value="Carboxypeptidase-like, regulatory domain"/>
    <property type="match status" value="1"/>
</dbReference>
<keyword evidence="1" id="KW-0732">Signal</keyword>
<dbReference type="PANTHER" id="PTHR30069:SF29">
    <property type="entry name" value="HEMOGLOBIN AND HEMOGLOBIN-HAPTOGLOBIN-BINDING PROTEIN 1-RELATED"/>
    <property type="match status" value="1"/>
</dbReference>
<dbReference type="InterPro" id="IPR008969">
    <property type="entry name" value="CarboxyPept-like_regulatory"/>
</dbReference>
<protein>
    <recommendedName>
        <fullName evidence="3">TonB-dependent receptor plug domain-containing protein</fullName>
    </recommendedName>
</protein>
<comment type="subcellular location">
    <subcellularLocation>
        <location evidence="2">Cell outer membrane</location>
        <topology evidence="2">Multi-pass membrane protein</topology>
    </subcellularLocation>
</comment>
<dbReference type="PANTHER" id="PTHR30069">
    <property type="entry name" value="TONB-DEPENDENT OUTER MEMBRANE RECEPTOR"/>
    <property type="match status" value="1"/>
</dbReference>
<dbReference type="InterPro" id="IPR023997">
    <property type="entry name" value="TonB-dep_OMP_SusC/RagA_CS"/>
</dbReference>
<gene>
    <name evidence="4" type="primary">cirA</name>
</gene>
<dbReference type="PROSITE" id="PS52016">
    <property type="entry name" value="TONB_DEPENDENT_REC_3"/>
    <property type="match status" value="1"/>
</dbReference>
<evidence type="ECO:0000313" key="4">
    <source>
        <dbReference type="EMBL" id="ALG05205.1"/>
    </source>
</evidence>
<name>A0A0N9HTN0_9BACT</name>
<feature type="domain" description="TonB-dependent receptor plug" evidence="3">
    <location>
        <begin position="229"/>
        <end position="329"/>
    </location>
</feature>
<dbReference type="AlphaFoldDB" id="A0A0N9HTN0"/>
<keyword evidence="2" id="KW-0472">Membrane</keyword>
<dbReference type="InterPro" id="IPR012910">
    <property type="entry name" value="Plug_dom"/>
</dbReference>
<keyword evidence="2" id="KW-0812">Transmembrane</keyword>
<dbReference type="Gene3D" id="3.55.50.30">
    <property type="match status" value="1"/>
</dbReference>
<dbReference type="SUPFAM" id="SSF56935">
    <property type="entry name" value="Porins"/>
    <property type="match status" value="1"/>
</dbReference>
<dbReference type="InterPro" id="IPR023996">
    <property type="entry name" value="TonB-dep_OMP_SusC/RagA"/>
</dbReference>
<evidence type="ECO:0000256" key="2">
    <source>
        <dbReference type="PROSITE-ProRule" id="PRU01360"/>
    </source>
</evidence>
<keyword evidence="2" id="KW-0813">Transport</keyword>
<dbReference type="InterPro" id="IPR037066">
    <property type="entry name" value="Plug_dom_sf"/>
</dbReference>
<proteinExistence type="inferred from homology"/>
<accession>A0A0N9HTN0</accession>
<keyword evidence="2" id="KW-0998">Cell outer membrane</keyword>
<keyword evidence="2" id="KW-1134">Transmembrane beta strand</keyword>
<dbReference type="GO" id="GO:0044718">
    <property type="term" value="P:siderophore transmembrane transport"/>
    <property type="evidence" value="ECO:0007669"/>
    <property type="project" value="TreeGrafter"/>
</dbReference>
<sequence length="1150" mass="128114">MKIFMHSWSVSDKFYLFKRLLIMKLTLFFVLFFNIVAFADVFSQTKISLSFKDADLKNVLRAIERNSSYRFVYSERKTPTDKKVTINVTNDNVTDVLDKILGELNLVYKDQGNNLIAIATPDKLAEYLAEQQAAIRVNGIVTDLSTGETLIGATVKVKGTNIATAVDVAGKFTIDVPNANSVLIVNYVGYTELEVPVDGKTVLDIKLSKVTTNLEEVVVTGFGLTTRKATLAGAISTVTADELSHSRASTASGALVGRVPGINFRQTTGRPGVAPDIQIRNFGTPLIVIDGVTRDMTNFSNLDFNDVESISVLKDGSAAIYGMQAANGAIVITTKKGKRNQKPTISYQGYYGLQQVANYNKPADAKTYIKAIVQDETFNNRTRTITRAEYDKWMNESDAAHTGFDWYDFIWGKAAPQIYHSVNLAGGSENTDYYVSVGNLQQKPIMRNFGDGFGRTNFQTNINSTVSKRIKVGFGVNAREERNSNAGLPGDDYGVAESAAFTNLPIYRPYANDNPDYPAVTTMDKQSSYGWVGYKTSGTWATTRRSITLNGNVEISLLPGLKARALGSYSFTNTQLGIHEKSPTLYSYDNSTNTYNVAYSNELRYVERNFSNSIQTTTNFQLEYKKSFGAHNIQANAGMETRSTIGPSLGVVGAPAANGISFIPNLAAASSVNDNVSYKEVMHGYITRLNYDYAGKYIAEFSGSYNGSFFYASDRRYGFFPGGAVAYRISEEDFWKKSSILSKLNDFKLKASYGILGQNLGSALSYIEGYNYGNQGVAILNGQEIITARIGDLATRTVSWGRVKTLNIGVDATLLNNKLSGSFEYFDRHQTGQLAQRTDVLLPDLVGFNRPNENLNSDHTRGIEVSLNWRDKIGQVNYFVGGNMTFSRWITGYRYKPRFSSDWDRYRYQGGNDEGRYRDGTMQLVGLKQFESWEEIANHPIDQDHEGNRTIRPGDFMFKDLNGDGFINDLDMEIVTYRVNNGTPWINFNFNFGVSYKGFDIRADFVGGTGTTYEQQGYMRYFDANQNVSQYLADNSTWYKDIWDKNSGFNIGKYPLLTRGANNWMTTHWPNNFWQTNVTYVKLRNLEIGYTIPYSVLKPLGVSNLKVYVAGQNVLAISNMPGGLDPEISSSGGNSYPNPRIYTMGVQVKF</sequence>
<dbReference type="Pfam" id="PF13715">
    <property type="entry name" value="CarbopepD_reg_2"/>
    <property type="match status" value="1"/>
</dbReference>
<dbReference type="Gene3D" id="2.170.130.10">
    <property type="entry name" value="TonB-dependent receptor, plug domain"/>
    <property type="match status" value="1"/>
</dbReference>
<dbReference type="SUPFAM" id="SSF49464">
    <property type="entry name" value="Carboxypeptidase regulatory domain-like"/>
    <property type="match status" value="1"/>
</dbReference>
<reference evidence="4" key="1">
    <citation type="submission" date="2015-07" db="EMBL/GenBank/DDBJ databases">
        <title>Exploring the genomic information of specific uncultured soil bacteria through a new metagenomic library-based strategy.</title>
        <authorList>
            <person name="Liu Y."/>
            <person name="Zhang R."/>
        </authorList>
    </citation>
    <scope>NUCLEOTIDE SEQUENCE</scope>
</reference>
<comment type="similarity">
    <text evidence="2">Belongs to the TonB-dependent receptor family.</text>
</comment>
<dbReference type="NCBIfam" id="TIGR04056">
    <property type="entry name" value="OMP_RagA_SusC"/>
    <property type="match status" value="1"/>
</dbReference>
<dbReference type="GO" id="GO:0015344">
    <property type="term" value="F:siderophore uptake transmembrane transporter activity"/>
    <property type="evidence" value="ECO:0007669"/>
    <property type="project" value="TreeGrafter"/>
</dbReference>
<dbReference type="EMBL" id="KT342854">
    <property type="protein sequence ID" value="ALG05205.1"/>
    <property type="molecule type" value="Genomic_DNA"/>
</dbReference>
<dbReference type="NCBIfam" id="TIGR04057">
    <property type="entry name" value="SusC_RagA_signa"/>
    <property type="match status" value="1"/>
</dbReference>
<dbReference type="GO" id="GO:0009279">
    <property type="term" value="C:cell outer membrane"/>
    <property type="evidence" value="ECO:0007669"/>
    <property type="project" value="UniProtKB-SubCell"/>
</dbReference>
<evidence type="ECO:0000259" key="3">
    <source>
        <dbReference type="Pfam" id="PF07715"/>
    </source>
</evidence>